<dbReference type="Proteomes" id="UP000075420">
    <property type="component" value="Unassembled WGS sequence"/>
</dbReference>
<accession>A0A150PCN1</accession>
<dbReference type="InterPro" id="IPR013223">
    <property type="entry name" value="RNase_B_OB_dom"/>
</dbReference>
<evidence type="ECO:0000313" key="6">
    <source>
        <dbReference type="Proteomes" id="UP000075420"/>
    </source>
</evidence>
<evidence type="ECO:0000256" key="1">
    <source>
        <dbReference type="ARBA" id="ARBA00022722"/>
    </source>
</evidence>
<dbReference type="Pfam" id="PF08206">
    <property type="entry name" value="OB_RNB"/>
    <property type="match status" value="1"/>
</dbReference>
<dbReference type="InterPro" id="IPR012340">
    <property type="entry name" value="NA-bd_OB-fold"/>
</dbReference>
<feature type="non-terminal residue" evidence="5">
    <location>
        <position position="116"/>
    </location>
</feature>
<keyword evidence="1" id="KW-0540">Nuclease</keyword>
<dbReference type="SUPFAM" id="SSF50249">
    <property type="entry name" value="Nucleic acid-binding proteins"/>
    <property type="match status" value="1"/>
</dbReference>
<keyword evidence="2" id="KW-0378">Hydrolase</keyword>
<keyword evidence="3" id="KW-0269">Exonuclease</keyword>
<proteinExistence type="predicted"/>
<reference evidence="5 6" key="1">
    <citation type="submission" date="2014-02" db="EMBL/GenBank/DDBJ databases">
        <title>The small core and large imbalanced accessory genome model reveals a collaborative survival strategy of Sorangium cellulosum strains in nature.</title>
        <authorList>
            <person name="Han K."/>
            <person name="Peng R."/>
            <person name="Blom J."/>
            <person name="Li Y.-Z."/>
        </authorList>
    </citation>
    <scope>NUCLEOTIDE SEQUENCE [LARGE SCALE GENOMIC DNA]</scope>
    <source>
        <strain evidence="5 6">So0157-25</strain>
    </source>
</reference>
<dbReference type="Gene3D" id="2.40.50.140">
    <property type="entry name" value="Nucleic acid-binding proteins"/>
    <property type="match status" value="1"/>
</dbReference>
<evidence type="ECO:0000256" key="3">
    <source>
        <dbReference type="ARBA" id="ARBA00022839"/>
    </source>
</evidence>
<sequence>MVDLLSSFKRALHANEIAERLGVEPSRYAMLQRLLEEMSTEGSIVALPGQRFRMSARQVEGRGAEREGTLTVHPRGFGFVSLGGAAEDVYISPEAMGGALHGDTVAVRIAARSRRG</sequence>
<comment type="caution">
    <text evidence="5">The sequence shown here is derived from an EMBL/GenBank/DDBJ whole genome shotgun (WGS) entry which is preliminary data.</text>
</comment>
<dbReference type="GO" id="GO:0004527">
    <property type="term" value="F:exonuclease activity"/>
    <property type="evidence" value="ECO:0007669"/>
    <property type="project" value="UniProtKB-KW"/>
</dbReference>
<name>A0A150PCN1_SORCE</name>
<feature type="domain" description="Ribonuclease B N-terminal OB" evidence="4">
    <location>
        <begin position="68"/>
        <end position="115"/>
    </location>
</feature>
<evidence type="ECO:0000256" key="2">
    <source>
        <dbReference type="ARBA" id="ARBA00022801"/>
    </source>
</evidence>
<dbReference type="EMBL" id="JELY01002146">
    <property type="protein sequence ID" value="KYF53435.1"/>
    <property type="molecule type" value="Genomic_DNA"/>
</dbReference>
<organism evidence="5 6">
    <name type="scientific">Sorangium cellulosum</name>
    <name type="common">Polyangium cellulosum</name>
    <dbReference type="NCBI Taxonomy" id="56"/>
    <lineage>
        <taxon>Bacteria</taxon>
        <taxon>Pseudomonadati</taxon>
        <taxon>Myxococcota</taxon>
        <taxon>Polyangia</taxon>
        <taxon>Polyangiales</taxon>
        <taxon>Polyangiaceae</taxon>
        <taxon>Sorangium</taxon>
    </lineage>
</organism>
<protein>
    <recommendedName>
        <fullName evidence="4">Ribonuclease B N-terminal OB domain-containing protein</fullName>
    </recommendedName>
</protein>
<gene>
    <name evidence="5" type="ORF">BE08_11375</name>
</gene>
<dbReference type="AlphaFoldDB" id="A0A150PCN1"/>
<evidence type="ECO:0000313" key="5">
    <source>
        <dbReference type="EMBL" id="KYF53435.1"/>
    </source>
</evidence>
<evidence type="ECO:0000259" key="4">
    <source>
        <dbReference type="Pfam" id="PF08206"/>
    </source>
</evidence>